<dbReference type="Proteomes" id="UP000187209">
    <property type="component" value="Unassembled WGS sequence"/>
</dbReference>
<evidence type="ECO:0000313" key="3">
    <source>
        <dbReference type="Proteomes" id="UP000187209"/>
    </source>
</evidence>
<reference evidence="2 3" key="1">
    <citation type="submission" date="2016-11" db="EMBL/GenBank/DDBJ databases">
        <title>The macronuclear genome of Stentor coeruleus: a giant cell with tiny introns.</title>
        <authorList>
            <person name="Slabodnick M."/>
            <person name="Ruby J.G."/>
            <person name="Reiff S.B."/>
            <person name="Swart E.C."/>
            <person name="Gosai S."/>
            <person name="Prabakaran S."/>
            <person name="Witkowska E."/>
            <person name="Larue G.E."/>
            <person name="Fisher S."/>
            <person name="Freeman R.M."/>
            <person name="Gunawardena J."/>
            <person name="Chu W."/>
            <person name="Stover N.A."/>
            <person name="Gregory B.D."/>
            <person name="Nowacki M."/>
            <person name="Derisi J."/>
            <person name="Roy S.W."/>
            <person name="Marshall W.F."/>
            <person name="Sood P."/>
        </authorList>
    </citation>
    <scope>NUCLEOTIDE SEQUENCE [LARGE SCALE GENOMIC DNA]</scope>
    <source>
        <strain evidence="2">WM001</strain>
    </source>
</reference>
<proteinExistence type="predicted"/>
<dbReference type="AlphaFoldDB" id="A0A1R2BPW4"/>
<feature type="compositionally biased region" description="Basic and acidic residues" evidence="1">
    <location>
        <begin position="1"/>
        <end position="16"/>
    </location>
</feature>
<dbReference type="EMBL" id="MPUH01000502">
    <property type="protein sequence ID" value="OMJ78818.1"/>
    <property type="molecule type" value="Genomic_DNA"/>
</dbReference>
<feature type="region of interest" description="Disordered" evidence="1">
    <location>
        <begin position="1"/>
        <end position="54"/>
    </location>
</feature>
<organism evidence="2 3">
    <name type="scientific">Stentor coeruleus</name>
    <dbReference type="NCBI Taxonomy" id="5963"/>
    <lineage>
        <taxon>Eukaryota</taxon>
        <taxon>Sar</taxon>
        <taxon>Alveolata</taxon>
        <taxon>Ciliophora</taxon>
        <taxon>Postciliodesmatophora</taxon>
        <taxon>Heterotrichea</taxon>
        <taxon>Heterotrichida</taxon>
        <taxon>Stentoridae</taxon>
        <taxon>Stentor</taxon>
    </lineage>
</organism>
<accession>A0A1R2BPW4</accession>
<protein>
    <submittedName>
        <fullName evidence="2">Uncharacterized protein</fullName>
    </submittedName>
</protein>
<comment type="caution">
    <text evidence="2">The sequence shown here is derived from an EMBL/GenBank/DDBJ whole genome shotgun (WGS) entry which is preliminary data.</text>
</comment>
<name>A0A1R2BPW4_9CILI</name>
<dbReference type="OrthoDB" id="322532at2759"/>
<evidence type="ECO:0000313" key="2">
    <source>
        <dbReference type="EMBL" id="OMJ78818.1"/>
    </source>
</evidence>
<gene>
    <name evidence="2" type="ORF">SteCoe_21302</name>
</gene>
<keyword evidence="3" id="KW-1185">Reference proteome</keyword>
<evidence type="ECO:0000256" key="1">
    <source>
        <dbReference type="SAM" id="MobiDB-lite"/>
    </source>
</evidence>
<sequence length="87" mass="9948">MKTCVKDSESYSEKAKNRAATPPGSKKLKQNKQQNSVNSNHRKIIEKPNAPHNTTEYLMDQHTPTYYDPEELLGNLFGICSKENFSF</sequence>